<name>A0A4Y2HJK2_ARAVE</name>
<dbReference type="AlphaFoldDB" id="A0A4Y2HJK2"/>
<proteinExistence type="predicted"/>
<accession>A0A4Y2HJK2</accession>
<evidence type="ECO:0000313" key="2">
    <source>
        <dbReference type="Proteomes" id="UP000499080"/>
    </source>
</evidence>
<evidence type="ECO:0000313" key="1">
    <source>
        <dbReference type="EMBL" id="GBM65522.1"/>
    </source>
</evidence>
<dbReference type="EMBL" id="BGPR01001981">
    <property type="protein sequence ID" value="GBM65522.1"/>
    <property type="molecule type" value="Genomic_DNA"/>
</dbReference>
<keyword evidence="2" id="KW-1185">Reference proteome</keyword>
<dbReference type="Proteomes" id="UP000499080">
    <property type="component" value="Unassembled WGS sequence"/>
</dbReference>
<organism evidence="1 2">
    <name type="scientific">Araneus ventricosus</name>
    <name type="common">Orbweaver spider</name>
    <name type="synonym">Epeira ventricosa</name>
    <dbReference type="NCBI Taxonomy" id="182803"/>
    <lineage>
        <taxon>Eukaryota</taxon>
        <taxon>Metazoa</taxon>
        <taxon>Ecdysozoa</taxon>
        <taxon>Arthropoda</taxon>
        <taxon>Chelicerata</taxon>
        <taxon>Arachnida</taxon>
        <taxon>Araneae</taxon>
        <taxon>Araneomorphae</taxon>
        <taxon>Entelegynae</taxon>
        <taxon>Araneoidea</taxon>
        <taxon>Araneidae</taxon>
        <taxon>Araneus</taxon>
    </lineage>
</organism>
<sequence length="126" mass="13859">MDSSAPFPLFSSPRVVGDMNGRPFIPLKTTRPTAFSPLSEQQPAEIRPTTIEVAWPVTAGLGVGVLKASYQTLSSDRTHLDKFTAAQFMILIQAVVRERAFPIWGGSIERLVPSDLFARTFPWGVI</sequence>
<protein>
    <submittedName>
        <fullName evidence="1">Uncharacterized protein</fullName>
    </submittedName>
</protein>
<comment type="caution">
    <text evidence="1">The sequence shown here is derived from an EMBL/GenBank/DDBJ whole genome shotgun (WGS) entry which is preliminary data.</text>
</comment>
<gene>
    <name evidence="1" type="ORF">AVEN_214867_1</name>
</gene>
<reference evidence="1 2" key="1">
    <citation type="journal article" date="2019" name="Sci. Rep.">
        <title>Orb-weaving spider Araneus ventricosus genome elucidates the spidroin gene catalogue.</title>
        <authorList>
            <person name="Kono N."/>
            <person name="Nakamura H."/>
            <person name="Ohtoshi R."/>
            <person name="Moran D.A.P."/>
            <person name="Shinohara A."/>
            <person name="Yoshida Y."/>
            <person name="Fujiwara M."/>
            <person name="Mori M."/>
            <person name="Tomita M."/>
            <person name="Arakawa K."/>
        </authorList>
    </citation>
    <scope>NUCLEOTIDE SEQUENCE [LARGE SCALE GENOMIC DNA]</scope>
</reference>